<gene>
    <name evidence="2" type="ORF">D9757_011551</name>
</gene>
<keyword evidence="3" id="KW-1185">Reference proteome</keyword>
<dbReference type="PANTHER" id="PTHR33112:SF16">
    <property type="entry name" value="HETEROKARYON INCOMPATIBILITY DOMAIN-CONTAINING PROTEIN"/>
    <property type="match status" value="1"/>
</dbReference>
<proteinExistence type="predicted"/>
<dbReference type="PANTHER" id="PTHR33112">
    <property type="entry name" value="DOMAIN PROTEIN, PUTATIVE-RELATED"/>
    <property type="match status" value="1"/>
</dbReference>
<dbReference type="Proteomes" id="UP000518752">
    <property type="component" value="Unassembled WGS sequence"/>
</dbReference>
<dbReference type="OrthoDB" id="5125733at2759"/>
<dbReference type="AlphaFoldDB" id="A0A8H5GAS4"/>
<evidence type="ECO:0000259" key="1">
    <source>
        <dbReference type="Pfam" id="PF06985"/>
    </source>
</evidence>
<protein>
    <recommendedName>
        <fullName evidence="1">Heterokaryon incompatibility domain-containing protein</fullName>
    </recommendedName>
</protein>
<evidence type="ECO:0000313" key="3">
    <source>
        <dbReference type="Proteomes" id="UP000518752"/>
    </source>
</evidence>
<dbReference type="InterPro" id="IPR010730">
    <property type="entry name" value="HET"/>
</dbReference>
<reference evidence="2 3" key="1">
    <citation type="journal article" date="2020" name="ISME J.">
        <title>Uncovering the hidden diversity of litter-decomposition mechanisms in mushroom-forming fungi.</title>
        <authorList>
            <person name="Floudas D."/>
            <person name="Bentzer J."/>
            <person name="Ahren D."/>
            <person name="Johansson T."/>
            <person name="Persson P."/>
            <person name="Tunlid A."/>
        </authorList>
    </citation>
    <scope>NUCLEOTIDE SEQUENCE [LARGE SCALE GENOMIC DNA]</scope>
    <source>
        <strain evidence="2 3">CBS 406.79</strain>
    </source>
</reference>
<name>A0A8H5GAS4_9AGAR</name>
<feature type="domain" description="Heterokaryon incompatibility" evidence="1">
    <location>
        <begin position="164"/>
        <end position="253"/>
    </location>
</feature>
<sequence>MGCCMGKPLQKTAIPAYLRVEPIVLQAPQAILSDSGVKSAPSSIPKPDIDDSQQNAFLSTGSGLHHTHESLHAQPLEGNIVEIPLLVNVQTNEACTESVNGSKSNMVMIKFHEISTDRLTADDHILDISKTATPRRYRLLDCTSLIENNTLCLHEFEHFPDVPYCAISYVWRGNLPNAVFSSPQANFIVRGAEDGDPFSLDALRHVCVAALQKQCQYLWLDRLCIIQTSREDKAWQISNMFEIYRSCQLCLVLPGGIGRLAAIDEETTWIHRAWTLQEVLAPNSRSTLISVVFSWIHGPTEIGGPGGPCTIEQVVPGVSAITPLRDLLRISFAAKRWVTKGDRFLWITPNIFGVRSRRQVLTLIGAMDEQNPDARAQAVWRSVLMRTSSRPVDMVFSIMGIFGVILPVKEFHENDRILATVALAKEILQQGGKAHWLGASFKLPPCRQLSSFPILPRTSVAVIPRVQMEEGRLEVAEAIDHPNYNRWIDGVPGGTMDVDGYLSCNVRSVPLRPTRYRQDFVSKSLFTSGDGLGRLLIKGMDLGVWEITDDTETPCYCTILNGTFDEESTSMIINSHVELHRKPAQVIQNTGRLERSRLYAVFVGRATHYSDSVPALGQDFARKSLRAVLVEEHAPGRFHRTTTYFEIEDDFLPFVEEWPRRDIDIGGPAVPLKSGVELDESESEEPMRTNVVGGVYTINPRNILFEPPVVNVRVNLDLEDSDKDEALVCIGLKGS</sequence>
<organism evidence="2 3">
    <name type="scientific">Collybiopsis confluens</name>
    <dbReference type="NCBI Taxonomy" id="2823264"/>
    <lineage>
        <taxon>Eukaryota</taxon>
        <taxon>Fungi</taxon>
        <taxon>Dikarya</taxon>
        <taxon>Basidiomycota</taxon>
        <taxon>Agaricomycotina</taxon>
        <taxon>Agaricomycetes</taxon>
        <taxon>Agaricomycetidae</taxon>
        <taxon>Agaricales</taxon>
        <taxon>Marasmiineae</taxon>
        <taxon>Omphalotaceae</taxon>
        <taxon>Collybiopsis</taxon>
    </lineage>
</organism>
<comment type="caution">
    <text evidence="2">The sequence shown here is derived from an EMBL/GenBank/DDBJ whole genome shotgun (WGS) entry which is preliminary data.</text>
</comment>
<dbReference type="Pfam" id="PF06985">
    <property type="entry name" value="HET"/>
    <property type="match status" value="1"/>
</dbReference>
<accession>A0A8H5GAS4</accession>
<evidence type="ECO:0000313" key="2">
    <source>
        <dbReference type="EMBL" id="KAF5361592.1"/>
    </source>
</evidence>
<dbReference type="EMBL" id="JAACJN010000203">
    <property type="protein sequence ID" value="KAF5361592.1"/>
    <property type="molecule type" value="Genomic_DNA"/>
</dbReference>